<dbReference type="InterPro" id="IPR057596">
    <property type="entry name" value="RDRP_core"/>
</dbReference>
<proteinExistence type="inferred from homology"/>
<dbReference type="Proteomes" id="UP000799438">
    <property type="component" value="Unassembled WGS sequence"/>
</dbReference>
<keyword evidence="1" id="KW-0808">Transferase</keyword>
<keyword evidence="1" id="KW-0696">RNA-directed RNA polymerase</keyword>
<reference evidence="3" key="1">
    <citation type="journal article" date="2020" name="Stud. Mycol.">
        <title>101 Dothideomycetes genomes: a test case for predicting lifestyles and emergence of pathogens.</title>
        <authorList>
            <person name="Haridas S."/>
            <person name="Albert R."/>
            <person name="Binder M."/>
            <person name="Bloem J."/>
            <person name="Labutti K."/>
            <person name="Salamov A."/>
            <person name="Andreopoulos B."/>
            <person name="Baker S."/>
            <person name="Barry K."/>
            <person name="Bills G."/>
            <person name="Bluhm B."/>
            <person name="Cannon C."/>
            <person name="Castanera R."/>
            <person name="Culley D."/>
            <person name="Daum C."/>
            <person name="Ezra D."/>
            <person name="Gonzalez J."/>
            <person name="Henrissat B."/>
            <person name="Kuo A."/>
            <person name="Liang C."/>
            <person name="Lipzen A."/>
            <person name="Lutzoni F."/>
            <person name="Magnuson J."/>
            <person name="Mondo S."/>
            <person name="Nolan M."/>
            <person name="Ohm R."/>
            <person name="Pangilinan J."/>
            <person name="Park H.-J."/>
            <person name="Ramirez L."/>
            <person name="Alfaro M."/>
            <person name="Sun H."/>
            <person name="Tritt A."/>
            <person name="Yoshinaga Y."/>
            <person name="Zwiers L.-H."/>
            <person name="Turgeon B."/>
            <person name="Goodwin S."/>
            <person name="Spatafora J."/>
            <person name="Crous P."/>
            <person name="Grigoriev I."/>
        </authorList>
    </citation>
    <scope>NUCLEOTIDE SEQUENCE</scope>
    <source>
        <strain evidence="3">CBS 121167</strain>
    </source>
</reference>
<dbReference type="InterPro" id="IPR007855">
    <property type="entry name" value="RDRP"/>
</dbReference>
<name>A0A6A6B4L5_9PEZI</name>
<keyword evidence="1" id="KW-0548">Nucleotidyltransferase</keyword>
<evidence type="ECO:0000313" key="3">
    <source>
        <dbReference type="EMBL" id="KAF2137691.1"/>
    </source>
</evidence>
<dbReference type="AlphaFoldDB" id="A0A6A6B4L5"/>
<dbReference type="EC" id="2.7.7.48" evidence="1"/>
<feature type="domain" description="RDRP core" evidence="2">
    <location>
        <begin position="7"/>
        <end position="281"/>
    </location>
</feature>
<dbReference type="Pfam" id="PF05183">
    <property type="entry name" value="RdRP"/>
    <property type="match status" value="1"/>
</dbReference>
<dbReference type="RefSeq" id="XP_033393406.1">
    <property type="nucleotide sequence ID" value="XM_033546444.1"/>
</dbReference>
<comment type="similarity">
    <text evidence="1">Belongs to the RdRP family.</text>
</comment>
<keyword evidence="1" id="KW-0694">RNA-binding</keyword>
<evidence type="ECO:0000313" key="4">
    <source>
        <dbReference type="Proteomes" id="UP000799438"/>
    </source>
</evidence>
<organism evidence="3 4">
    <name type="scientific">Aplosporella prunicola CBS 121167</name>
    <dbReference type="NCBI Taxonomy" id="1176127"/>
    <lineage>
        <taxon>Eukaryota</taxon>
        <taxon>Fungi</taxon>
        <taxon>Dikarya</taxon>
        <taxon>Ascomycota</taxon>
        <taxon>Pezizomycotina</taxon>
        <taxon>Dothideomycetes</taxon>
        <taxon>Dothideomycetes incertae sedis</taxon>
        <taxon>Botryosphaeriales</taxon>
        <taxon>Aplosporellaceae</taxon>
        <taxon>Aplosporella</taxon>
    </lineage>
</organism>
<keyword evidence="4" id="KW-1185">Reference proteome</keyword>
<comment type="catalytic activity">
    <reaction evidence="1">
        <text>RNA(n) + a ribonucleoside 5'-triphosphate = RNA(n+1) + diphosphate</text>
        <dbReference type="Rhea" id="RHEA:21248"/>
        <dbReference type="Rhea" id="RHEA-COMP:14527"/>
        <dbReference type="Rhea" id="RHEA-COMP:17342"/>
        <dbReference type="ChEBI" id="CHEBI:33019"/>
        <dbReference type="ChEBI" id="CHEBI:61557"/>
        <dbReference type="ChEBI" id="CHEBI:140395"/>
        <dbReference type="EC" id="2.7.7.48"/>
    </reaction>
</comment>
<accession>A0A6A6B4L5</accession>
<dbReference type="OrthoDB" id="10055769at2759"/>
<dbReference type="GO" id="GO:0030422">
    <property type="term" value="P:siRNA processing"/>
    <property type="evidence" value="ECO:0007669"/>
    <property type="project" value="TreeGrafter"/>
</dbReference>
<dbReference type="GO" id="GO:0003968">
    <property type="term" value="F:RNA-directed RNA polymerase activity"/>
    <property type="evidence" value="ECO:0007669"/>
    <property type="project" value="UniProtKB-KW"/>
</dbReference>
<gene>
    <name evidence="3" type="ORF">K452DRAFT_361680</name>
</gene>
<evidence type="ECO:0000259" key="2">
    <source>
        <dbReference type="Pfam" id="PF05183"/>
    </source>
</evidence>
<dbReference type="PANTHER" id="PTHR23079:SF14">
    <property type="entry name" value="RNA-DEPENDENT RNA POLYMERASE"/>
    <property type="match status" value="1"/>
</dbReference>
<dbReference type="PANTHER" id="PTHR23079">
    <property type="entry name" value="RNA-DEPENDENT RNA POLYMERASE"/>
    <property type="match status" value="1"/>
</dbReference>
<sequence length="392" mass="45683">MPKLLLERVARMLKAGFEPRTCYYLSSLLKKGIASWLDNLGNKLRVRVPRSTFAFGIADFQRVLQLGEIFLSFYRVLPDAQLPCLHNMDVLIARYPMHRPSNVQKVRAVYYPELASIQDVVVFPTHGRFPLAEKLSNGDYDGDRYWICWEPLLVEDFQNAPPPVPVDLGSLGIYIDSRLFSDVRNVESFLEGASDFQILEKYAYKFNTLSTPKMVRLSDLRDHLVDAPKNGYRFDMKDWNKFLRDRNYSKKLNKPAYKSLISESPTYQNENNIVDYVKFAVIKERIDQFKDDVSACLGEASTEDEHLSHFYNVRYRDAYTEADQGAREEIDYIVNSLEELVCNWKDANPSRQDYNDSIEQAYTKFRNILPQNLFHLVASEWMRYPFGRGFTT</sequence>
<dbReference type="EMBL" id="ML995500">
    <property type="protein sequence ID" value="KAF2137691.1"/>
    <property type="molecule type" value="Genomic_DNA"/>
</dbReference>
<dbReference type="GeneID" id="54303950"/>
<dbReference type="GO" id="GO:0003723">
    <property type="term" value="F:RNA binding"/>
    <property type="evidence" value="ECO:0007669"/>
    <property type="project" value="UniProtKB-KW"/>
</dbReference>
<protein>
    <recommendedName>
        <fullName evidence="1">RNA-dependent RNA polymerase</fullName>
        <ecNumber evidence="1">2.7.7.48</ecNumber>
    </recommendedName>
</protein>
<dbReference type="GO" id="GO:0031380">
    <property type="term" value="C:nuclear RNA-directed RNA polymerase complex"/>
    <property type="evidence" value="ECO:0007669"/>
    <property type="project" value="TreeGrafter"/>
</dbReference>
<evidence type="ECO:0000256" key="1">
    <source>
        <dbReference type="RuleBase" id="RU363098"/>
    </source>
</evidence>